<gene>
    <name evidence="2" type="ORF">GCM10015535_52160</name>
</gene>
<dbReference type="EMBL" id="BMTF01000020">
    <property type="protein sequence ID" value="GGV92052.1"/>
    <property type="molecule type" value="Genomic_DNA"/>
</dbReference>
<dbReference type="Pfam" id="PF21863">
    <property type="entry name" value="HTH_67"/>
    <property type="match status" value="1"/>
</dbReference>
<organism evidence="2 3">
    <name type="scientific">Streptomyces gelaticus</name>
    <dbReference type="NCBI Taxonomy" id="285446"/>
    <lineage>
        <taxon>Bacteria</taxon>
        <taxon>Bacillati</taxon>
        <taxon>Actinomycetota</taxon>
        <taxon>Actinomycetes</taxon>
        <taxon>Kitasatosporales</taxon>
        <taxon>Streptomycetaceae</taxon>
        <taxon>Streptomyces</taxon>
    </lineage>
</organism>
<reference evidence="3" key="1">
    <citation type="journal article" date="2019" name="Int. J. Syst. Evol. Microbiol.">
        <title>The Global Catalogue of Microorganisms (GCM) 10K type strain sequencing project: providing services to taxonomists for standard genome sequencing and annotation.</title>
        <authorList>
            <consortium name="The Broad Institute Genomics Platform"/>
            <consortium name="The Broad Institute Genome Sequencing Center for Infectious Disease"/>
            <person name="Wu L."/>
            <person name="Ma J."/>
        </authorList>
    </citation>
    <scope>NUCLEOTIDE SEQUENCE [LARGE SCALE GENOMIC DNA]</scope>
    <source>
        <strain evidence="3">JCM 4376</strain>
    </source>
</reference>
<protein>
    <submittedName>
        <fullName evidence="2">Uncharacterized protein</fullName>
    </submittedName>
</protein>
<dbReference type="InterPro" id="IPR054058">
    <property type="entry name" value="HTH_67"/>
</dbReference>
<comment type="caution">
    <text evidence="2">The sequence shown here is derived from an EMBL/GenBank/DDBJ whole genome shotgun (WGS) entry which is preliminary data.</text>
</comment>
<dbReference type="Proteomes" id="UP000660675">
    <property type="component" value="Unassembled WGS sequence"/>
</dbReference>
<keyword evidence="3" id="KW-1185">Reference proteome</keyword>
<evidence type="ECO:0000313" key="3">
    <source>
        <dbReference type="Proteomes" id="UP000660675"/>
    </source>
</evidence>
<feature type="region of interest" description="Disordered" evidence="1">
    <location>
        <begin position="30"/>
        <end position="50"/>
    </location>
</feature>
<name>A0ABQ2W4E9_9ACTN</name>
<evidence type="ECO:0000313" key="2">
    <source>
        <dbReference type="EMBL" id="GGV92052.1"/>
    </source>
</evidence>
<sequence>MSARRRRRGWTETEWADAEERLRSRGLLDAESGVTPIGHRERELVEDTTDRPAARLLRPLAENAADELLAAPELPARQVLGAEPLPFPSPIGPPRS</sequence>
<dbReference type="RefSeq" id="WP_189546651.1">
    <property type="nucleotide sequence ID" value="NZ_BMTF01000020.1"/>
</dbReference>
<proteinExistence type="predicted"/>
<feature type="compositionally biased region" description="Basic and acidic residues" evidence="1">
    <location>
        <begin position="38"/>
        <end position="50"/>
    </location>
</feature>
<evidence type="ECO:0000256" key="1">
    <source>
        <dbReference type="SAM" id="MobiDB-lite"/>
    </source>
</evidence>
<accession>A0ABQ2W4E9</accession>